<dbReference type="InterPro" id="IPR036890">
    <property type="entry name" value="HATPase_C_sf"/>
</dbReference>
<evidence type="ECO:0000313" key="9">
    <source>
        <dbReference type="EMBL" id="MEA9355674.1"/>
    </source>
</evidence>
<keyword evidence="5 9" id="KW-0418">Kinase</keyword>
<dbReference type="EC" id="2.7.13.3" evidence="2"/>
<comment type="caution">
    <text evidence="9">The sequence shown here is derived from an EMBL/GenBank/DDBJ whole genome shotgun (WGS) entry which is preliminary data.</text>
</comment>
<organism evidence="9 10">
    <name type="scientific">Bacteriovorax antarcticus</name>
    <dbReference type="NCBI Taxonomy" id="3088717"/>
    <lineage>
        <taxon>Bacteria</taxon>
        <taxon>Pseudomonadati</taxon>
        <taxon>Bdellovibrionota</taxon>
        <taxon>Bacteriovoracia</taxon>
        <taxon>Bacteriovoracales</taxon>
        <taxon>Bacteriovoracaceae</taxon>
        <taxon>Bacteriovorax</taxon>
    </lineage>
</organism>
<dbReference type="Gene3D" id="1.10.287.130">
    <property type="match status" value="1"/>
</dbReference>
<dbReference type="Gene3D" id="3.30.565.10">
    <property type="entry name" value="Histidine kinase-like ATPase, C-terminal domain"/>
    <property type="match status" value="1"/>
</dbReference>
<gene>
    <name evidence="9" type="ORF">SHI21_05665</name>
</gene>
<dbReference type="SUPFAM" id="SSF55874">
    <property type="entry name" value="ATPase domain of HSP90 chaperone/DNA topoisomerase II/histidine kinase"/>
    <property type="match status" value="1"/>
</dbReference>
<dbReference type="PRINTS" id="PR00344">
    <property type="entry name" value="BCTRLSENSOR"/>
</dbReference>
<protein>
    <recommendedName>
        <fullName evidence="2">histidine kinase</fullName>
        <ecNumber evidence="2">2.7.13.3</ecNumber>
    </recommendedName>
</protein>
<feature type="transmembrane region" description="Helical" evidence="7">
    <location>
        <begin position="86"/>
        <end position="106"/>
    </location>
</feature>
<evidence type="ECO:0000256" key="6">
    <source>
        <dbReference type="ARBA" id="ARBA00023012"/>
    </source>
</evidence>
<dbReference type="InterPro" id="IPR003661">
    <property type="entry name" value="HisK_dim/P_dom"/>
</dbReference>
<comment type="catalytic activity">
    <reaction evidence="1">
        <text>ATP + protein L-histidine = ADP + protein N-phospho-L-histidine.</text>
        <dbReference type="EC" id="2.7.13.3"/>
    </reaction>
</comment>
<dbReference type="RefSeq" id="WP_323575297.1">
    <property type="nucleotide sequence ID" value="NZ_JAYGJQ010000001.1"/>
</dbReference>
<feature type="transmembrane region" description="Helical" evidence="7">
    <location>
        <begin position="60"/>
        <end position="79"/>
    </location>
</feature>
<dbReference type="Pfam" id="PF00512">
    <property type="entry name" value="HisKA"/>
    <property type="match status" value="1"/>
</dbReference>
<dbReference type="PANTHER" id="PTHR43711">
    <property type="entry name" value="TWO-COMPONENT HISTIDINE KINASE"/>
    <property type="match status" value="1"/>
</dbReference>
<dbReference type="InterPro" id="IPR004358">
    <property type="entry name" value="Sig_transdc_His_kin-like_C"/>
</dbReference>
<dbReference type="EMBL" id="JAYGJQ010000001">
    <property type="protein sequence ID" value="MEA9355674.1"/>
    <property type="molecule type" value="Genomic_DNA"/>
</dbReference>
<reference evidence="9 10" key="1">
    <citation type="submission" date="2023-11" db="EMBL/GenBank/DDBJ databases">
        <title>A Novel Polar Bacteriovorax (B. antarcticus) Isolated from the Biocrust in Antarctica.</title>
        <authorList>
            <person name="Mun W."/>
            <person name="Choi S.Y."/>
            <person name="Mitchell R.J."/>
        </authorList>
    </citation>
    <scope>NUCLEOTIDE SEQUENCE [LARGE SCALE GENOMIC DNA]</scope>
    <source>
        <strain evidence="9 10">PP10</strain>
    </source>
</reference>
<dbReference type="PROSITE" id="PS50109">
    <property type="entry name" value="HIS_KIN"/>
    <property type="match status" value="1"/>
</dbReference>
<keyword evidence="7" id="KW-0812">Transmembrane</keyword>
<evidence type="ECO:0000256" key="7">
    <source>
        <dbReference type="SAM" id="Phobius"/>
    </source>
</evidence>
<dbReference type="InterPro" id="IPR036097">
    <property type="entry name" value="HisK_dim/P_sf"/>
</dbReference>
<dbReference type="SMART" id="SM00387">
    <property type="entry name" value="HATPase_c"/>
    <property type="match status" value="1"/>
</dbReference>
<dbReference type="InterPro" id="IPR005467">
    <property type="entry name" value="His_kinase_dom"/>
</dbReference>
<dbReference type="CDD" id="cd00075">
    <property type="entry name" value="HATPase"/>
    <property type="match status" value="1"/>
</dbReference>
<feature type="transmembrane region" description="Helical" evidence="7">
    <location>
        <begin position="30"/>
        <end position="48"/>
    </location>
</feature>
<evidence type="ECO:0000259" key="8">
    <source>
        <dbReference type="PROSITE" id="PS50109"/>
    </source>
</evidence>
<dbReference type="Proteomes" id="UP001302274">
    <property type="component" value="Unassembled WGS sequence"/>
</dbReference>
<keyword evidence="6" id="KW-0902">Two-component regulatory system</keyword>
<feature type="transmembrane region" description="Helical" evidence="7">
    <location>
        <begin position="112"/>
        <end position="129"/>
    </location>
</feature>
<keyword evidence="10" id="KW-1185">Reference proteome</keyword>
<feature type="transmembrane region" description="Helical" evidence="7">
    <location>
        <begin position="134"/>
        <end position="153"/>
    </location>
</feature>
<feature type="transmembrane region" description="Helical" evidence="7">
    <location>
        <begin position="173"/>
        <end position="193"/>
    </location>
</feature>
<dbReference type="GO" id="GO:0016301">
    <property type="term" value="F:kinase activity"/>
    <property type="evidence" value="ECO:0007669"/>
    <property type="project" value="UniProtKB-KW"/>
</dbReference>
<dbReference type="InterPro" id="IPR003594">
    <property type="entry name" value="HATPase_dom"/>
</dbReference>
<keyword evidence="7" id="KW-0472">Membrane</keyword>
<dbReference type="SUPFAM" id="SSF47384">
    <property type="entry name" value="Homodimeric domain of signal transducing histidine kinase"/>
    <property type="match status" value="1"/>
</dbReference>
<proteinExistence type="predicted"/>
<dbReference type="Pfam" id="PF02518">
    <property type="entry name" value="HATPase_c"/>
    <property type="match status" value="1"/>
</dbReference>
<accession>A0ABU5VRK5</accession>
<keyword evidence="3" id="KW-0597">Phosphoprotein</keyword>
<evidence type="ECO:0000256" key="5">
    <source>
        <dbReference type="ARBA" id="ARBA00022777"/>
    </source>
</evidence>
<dbReference type="PANTHER" id="PTHR43711:SF1">
    <property type="entry name" value="HISTIDINE KINASE 1"/>
    <property type="match status" value="1"/>
</dbReference>
<evidence type="ECO:0000313" key="10">
    <source>
        <dbReference type="Proteomes" id="UP001302274"/>
    </source>
</evidence>
<sequence>MKNSVLTNYLKIYRFIASNRLAKKDLPERYMHAHLVSVLSTGLLMWAYAFVACETMTSPIPGIVGIAASTVHLLSPLLYRRSNNYFLFSNIFIATGLIHQSTFAFYTGGFDSNILIWLGILPMISGVIAGRKGALLWAFITASTVLGFLMLKLSGFHFPFAISESGQVVSQGLILFGWIFLSTVIIWVHVLLVEQNSTKLEDSRQRTQNLINVLSHDISTPLTVISVKLNHLIKTPLSELQLNSVARAYKATERVIQITESIKELRLTELGKKEITYGEIDLREMILELKEIFADRLDQKNIRFNWSVSSEVYSFISSRSLILNQILGNLLSNAIKFSTAGSEIRLRISKLDHGIQFLLEDSGLGIPKDMRENIFEANLSRSCIGTNGEVGTGFGLPIVKGCVDRLNGKITFETKTSHEGPPGTRFKLFFPT</sequence>
<keyword evidence="7" id="KW-1133">Transmembrane helix</keyword>
<evidence type="ECO:0000256" key="2">
    <source>
        <dbReference type="ARBA" id="ARBA00012438"/>
    </source>
</evidence>
<dbReference type="SMART" id="SM00388">
    <property type="entry name" value="HisKA"/>
    <property type="match status" value="1"/>
</dbReference>
<evidence type="ECO:0000256" key="3">
    <source>
        <dbReference type="ARBA" id="ARBA00022553"/>
    </source>
</evidence>
<dbReference type="InterPro" id="IPR050736">
    <property type="entry name" value="Sensor_HK_Regulatory"/>
</dbReference>
<evidence type="ECO:0000256" key="4">
    <source>
        <dbReference type="ARBA" id="ARBA00022679"/>
    </source>
</evidence>
<dbReference type="CDD" id="cd00082">
    <property type="entry name" value="HisKA"/>
    <property type="match status" value="1"/>
</dbReference>
<feature type="domain" description="Histidine kinase" evidence="8">
    <location>
        <begin position="213"/>
        <end position="432"/>
    </location>
</feature>
<evidence type="ECO:0000256" key="1">
    <source>
        <dbReference type="ARBA" id="ARBA00000085"/>
    </source>
</evidence>
<name>A0ABU5VRK5_9BACT</name>
<keyword evidence="4" id="KW-0808">Transferase</keyword>